<evidence type="ECO:0000313" key="4">
    <source>
        <dbReference type="EMBL" id="UNK45115.1"/>
    </source>
</evidence>
<dbReference type="Proteomes" id="UP000829069">
    <property type="component" value="Chromosome"/>
</dbReference>
<feature type="signal peptide" evidence="2">
    <location>
        <begin position="1"/>
        <end position="36"/>
    </location>
</feature>
<keyword evidence="5" id="KW-1185">Reference proteome</keyword>
<feature type="region of interest" description="Disordered" evidence="1">
    <location>
        <begin position="36"/>
        <end position="92"/>
    </location>
</feature>
<dbReference type="Pfam" id="PF19843">
    <property type="entry name" value="DUF6318"/>
    <property type="match status" value="1"/>
</dbReference>
<feature type="chain" id="PRO_5045542739" evidence="2">
    <location>
        <begin position="37"/>
        <end position="221"/>
    </location>
</feature>
<dbReference type="EMBL" id="CP093326">
    <property type="protein sequence ID" value="UNK45115.1"/>
    <property type="molecule type" value="Genomic_DNA"/>
</dbReference>
<feature type="compositionally biased region" description="Low complexity" evidence="1">
    <location>
        <begin position="36"/>
        <end position="68"/>
    </location>
</feature>
<evidence type="ECO:0000256" key="1">
    <source>
        <dbReference type="SAM" id="MobiDB-lite"/>
    </source>
</evidence>
<keyword evidence="2" id="KW-0732">Signal</keyword>
<gene>
    <name evidence="4" type="ORF">MNQ99_14370</name>
</gene>
<feature type="domain" description="DUF6318" evidence="3">
    <location>
        <begin position="65"/>
        <end position="216"/>
    </location>
</feature>
<evidence type="ECO:0000313" key="5">
    <source>
        <dbReference type="Proteomes" id="UP000829069"/>
    </source>
</evidence>
<proteinExistence type="predicted"/>
<organism evidence="4 5">
    <name type="scientific">Arthrobacter sulfonylureivorans</name>
    <dbReference type="NCBI Taxonomy" id="2486855"/>
    <lineage>
        <taxon>Bacteria</taxon>
        <taxon>Bacillati</taxon>
        <taxon>Actinomycetota</taxon>
        <taxon>Actinomycetes</taxon>
        <taxon>Micrococcales</taxon>
        <taxon>Micrococcaceae</taxon>
        <taxon>Arthrobacter</taxon>
    </lineage>
</organism>
<name>A0ABY3W4M6_9MICC</name>
<protein>
    <submittedName>
        <fullName evidence="4">DUF6318 family protein</fullName>
    </submittedName>
</protein>
<reference evidence="4 5" key="1">
    <citation type="submission" date="2022-03" db="EMBL/GenBank/DDBJ databases">
        <title>Isotopic signatures of nitrous oxide derived from detoxification processes.</title>
        <authorList>
            <person name="Behrendt U."/>
            <person name="Buchen C."/>
            <person name="Well R."/>
            <person name="Ulrich A."/>
            <person name="Rohe L."/>
            <person name="Kolb S."/>
            <person name="Schloter M."/>
            <person name="Horn M.A."/>
            <person name="Augustin J."/>
        </authorList>
    </citation>
    <scope>NUCLEOTIDE SEQUENCE [LARGE SCALE GENOMIC DNA]</scope>
    <source>
        <strain evidence="4 5">S4-C24</strain>
    </source>
</reference>
<evidence type="ECO:0000256" key="2">
    <source>
        <dbReference type="SAM" id="SignalP"/>
    </source>
</evidence>
<sequence>MSQQPTLIATTRVRITIFLISAAALALSACTGPAGAEPSASPAPVASELAIGSPTPSPTSSATATYKPASEDGPAENVPVPELPEAATEKTEEGLTEFSAYWLETMTYAYATGDLEPMKAISGANCTACINAAQTIETSYSDGGWMVGGGLTPASSKTNFKQTPEGEYQIVFQHRQEALDVYLMDGTHEIKSDPVDSSVMIMIAAYDGGHWVAKNVETIGK</sequence>
<evidence type="ECO:0000259" key="3">
    <source>
        <dbReference type="Pfam" id="PF19843"/>
    </source>
</evidence>
<dbReference type="InterPro" id="IPR046281">
    <property type="entry name" value="DUF6318"/>
</dbReference>
<dbReference type="RefSeq" id="WP_241913396.1">
    <property type="nucleotide sequence ID" value="NZ_CP093326.1"/>
</dbReference>
<accession>A0ABY3W4M6</accession>